<dbReference type="Proteomes" id="UP000243924">
    <property type="component" value="Chromosome I"/>
</dbReference>
<keyword evidence="3" id="KW-1185">Reference proteome</keyword>
<proteinExistence type="predicted"/>
<feature type="transmembrane region" description="Helical" evidence="1">
    <location>
        <begin position="251"/>
        <end position="277"/>
    </location>
</feature>
<dbReference type="OrthoDB" id="6196671at2"/>
<accession>A0A1H2FHC0</accession>
<feature type="transmembrane region" description="Helical" evidence="1">
    <location>
        <begin position="137"/>
        <end position="157"/>
    </location>
</feature>
<keyword evidence="1" id="KW-1133">Transmembrane helix</keyword>
<dbReference type="EMBL" id="LT629787">
    <property type="protein sequence ID" value="SDU06679.1"/>
    <property type="molecule type" value="Genomic_DNA"/>
</dbReference>
<sequence length="282" mass="32286">MTWGRFGYICRKASVDHRDNESIAHCLQRIDREEASDLYGGREAADRWPRVILDKIGLMTDREEARRVLDIYRNLNLSQGFDEPMTLKRAVAYLGLVLFVFYSVVGLYHLKIIPNFLKVFDTLGLSAPRSLILYQDYMGYFVLLVSVFLITILLVGFEMRSLFKFTVGREKGFIFKYLLFSPIRDSYRKVIAVLQFPVADSGSNVTGSEESVVRHLRAVRHSEMNVSVEMKALIEQEMKCLLDGCEKQVKLMLMLVGVVVLFGIFFFLTSAYSPIFILGDAV</sequence>
<evidence type="ECO:0000313" key="3">
    <source>
        <dbReference type="Proteomes" id="UP000243924"/>
    </source>
</evidence>
<organism evidence="2 3">
    <name type="scientific">Halopseudomonas salegens</name>
    <dbReference type="NCBI Taxonomy" id="1434072"/>
    <lineage>
        <taxon>Bacteria</taxon>
        <taxon>Pseudomonadati</taxon>
        <taxon>Pseudomonadota</taxon>
        <taxon>Gammaproteobacteria</taxon>
        <taxon>Pseudomonadales</taxon>
        <taxon>Pseudomonadaceae</taxon>
        <taxon>Halopseudomonas</taxon>
    </lineage>
</organism>
<dbReference type="STRING" id="1434072.SAMN05216210_1556"/>
<name>A0A1H2FHC0_9GAMM</name>
<reference evidence="3" key="1">
    <citation type="submission" date="2016-10" db="EMBL/GenBank/DDBJ databases">
        <authorList>
            <person name="Varghese N."/>
            <person name="Submissions S."/>
        </authorList>
    </citation>
    <scope>NUCLEOTIDE SEQUENCE [LARGE SCALE GENOMIC DNA]</scope>
    <source>
        <strain evidence="3">CECT 8338</strain>
    </source>
</reference>
<evidence type="ECO:0000256" key="1">
    <source>
        <dbReference type="SAM" id="Phobius"/>
    </source>
</evidence>
<protein>
    <submittedName>
        <fullName evidence="2">Uncharacterized protein</fullName>
    </submittedName>
</protein>
<evidence type="ECO:0000313" key="2">
    <source>
        <dbReference type="EMBL" id="SDU06679.1"/>
    </source>
</evidence>
<keyword evidence="1" id="KW-0472">Membrane</keyword>
<dbReference type="AlphaFoldDB" id="A0A1H2FHC0"/>
<keyword evidence="1" id="KW-0812">Transmembrane</keyword>
<gene>
    <name evidence="2" type="ORF">SAMN05216210_1556</name>
</gene>
<dbReference type="RefSeq" id="WP_092385730.1">
    <property type="nucleotide sequence ID" value="NZ_LT629787.1"/>
</dbReference>
<feature type="transmembrane region" description="Helical" evidence="1">
    <location>
        <begin position="90"/>
        <end position="110"/>
    </location>
</feature>